<dbReference type="EMBL" id="CASHSV030000076">
    <property type="protein sequence ID" value="CAJ2645483.1"/>
    <property type="molecule type" value="Genomic_DNA"/>
</dbReference>
<evidence type="ECO:0000313" key="2">
    <source>
        <dbReference type="Proteomes" id="UP001177021"/>
    </source>
</evidence>
<accession>A0ACB0JK40</accession>
<organism evidence="1 2">
    <name type="scientific">Trifolium pratense</name>
    <name type="common">Red clover</name>
    <dbReference type="NCBI Taxonomy" id="57577"/>
    <lineage>
        <taxon>Eukaryota</taxon>
        <taxon>Viridiplantae</taxon>
        <taxon>Streptophyta</taxon>
        <taxon>Embryophyta</taxon>
        <taxon>Tracheophyta</taxon>
        <taxon>Spermatophyta</taxon>
        <taxon>Magnoliopsida</taxon>
        <taxon>eudicotyledons</taxon>
        <taxon>Gunneridae</taxon>
        <taxon>Pentapetalae</taxon>
        <taxon>rosids</taxon>
        <taxon>fabids</taxon>
        <taxon>Fabales</taxon>
        <taxon>Fabaceae</taxon>
        <taxon>Papilionoideae</taxon>
        <taxon>50 kb inversion clade</taxon>
        <taxon>NPAAA clade</taxon>
        <taxon>Hologalegina</taxon>
        <taxon>IRL clade</taxon>
        <taxon>Trifolieae</taxon>
        <taxon>Trifolium</taxon>
    </lineage>
</organism>
<sequence length="1231" mass="141145">MVDFNSDDFLDRLREALRSVNLEDERRRPRRGEPRPNVDEFKITELPEFNGSADPEVYLEWERKIDRMFDFKDLHDEKRCKYAILKLSKSASLWYEGLKARRIRDRKEKISSWESLKRKLRKRYVPSNHRLNLYKKISDLVQGKMSVAEYIDEFENLCLMGELEENEEQRMSRFLRGLNKNIAFAVELCNYTDFNTLSTLCLKIENQNKSRYNAGSSSGWSKGGVSGSANAAPSTKPNVTQPKQGEPTPKQSSTAPKETSLSKVRCFKCQSFGHFARACPNQRVVTLREAVSMRDELVKEEEESGGNVDMDGPEIVEDVDDEVEEYGPPIYDTLMLRTLQAKTVPLDGDQRNQIFYTKCQVKDKWCSVIVDGGSCTNAASTEMILCDVVPMDASHILLGRPWQSDRDVTHRGRSNEHELNYKGKRIVLKPMTSSEVRSMTTKRGKRPSLTMFATENEVKNAIDNGELVYMLVAKNAKQDDIETPLKQQLEAVLGEYEDVFPIELPTGLPPIRGIEHQIDLIPGAPLPNKAAYRCNPEETKELQRQIEELISMGYVRESMSPCAVPTLLVPKKDGSWRMCIDSRAVNNITIKYRFPIPRLDDMLDELHGSVIFSKIDLRSGYHQIRMREGDEWKTAFKTKHGLYEWLVMPFGLTNAPSTFMRLMNEVLKPFLGKFVVVYLDDILVYSRSNEEHFTHLKQIFETLRAQKLYGKKEKCDFLVESVVFLGYVVSKDGVSVDQIKVDAIKTWLSPTTVSEVRSFHGLASFYRRFIQNFSTITSPITECLKKGAFVWNEQAQKAFELIKLKLCEAPVLALPDFTQPFEVECDASGLSPRHAKWVEFLQSFNFSSKYKDGKSNVVADALSRRYALISILETRLLGFETLKDYYKEDVDFGEIYSNCENRAFGKYIMQGGFLFKENRLCIPRHSIRELLVREAHGGGLAGHFGITKSLEILKEHFHWPKMLGDVQKVISKCVTCHMAKSSFKPGAYTPLPTPSGPWMDVSMDFIVALPRTQRGKDAIMVVVDRFSKMAHFVACHKTDDASNVADLYFREIVRLHGVPKTIVSDRDSKFLSYFWNTLWRKLGTKLLFSTSHHPQNDGQTEVTNRTLGTLLRGLVNKTQKDWDLKLAHAEFAYNRSTTYATNHSPFEVVYGVNPYLPLDLMAMPKEELVHPDAEAKLNSMMKLHEQVRERIKAVNEAYKQKSKNKKPKLFNEGDLVWVHLRKERFLITVVS</sequence>
<protein>
    <submittedName>
        <fullName evidence="1">Uncharacterized protein</fullName>
    </submittedName>
</protein>
<proteinExistence type="predicted"/>
<gene>
    <name evidence="1" type="ORF">MILVUS5_LOCUS14372</name>
</gene>
<dbReference type="Proteomes" id="UP001177021">
    <property type="component" value="Unassembled WGS sequence"/>
</dbReference>
<comment type="caution">
    <text evidence="1">The sequence shown here is derived from an EMBL/GenBank/DDBJ whole genome shotgun (WGS) entry which is preliminary data.</text>
</comment>
<name>A0ACB0JK40_TRIPR</name>
<evidence type="ECO:0000313" key="1">
    <source>
        <dbReference type="EMBL" id="CAJ2645483.1"/>
    </source>
</evidence>
<keyword evidence="2" id="KW-1185">Reference proteome</keyword>
<reference evidence="1" key="1">
    <citation type="submission" date="2023-10" db="EMBL/GenBank/DDBJ databases">
        <authorList>
            <person name="Rodriguez Cubillos JULIANA M."/>
            <person name="De Vega J."/>
        </authorList>
    </citation>
    <scope>NUCLEOTIDE SEQUENCE</scope>
</reference>